<organism evidence="1">
    <name type="scientific">Ectopseudomonas oleovorans</name>
    <name type="common">Pseudomonas oleovorans</name>
    <dbReference type="NCBI Taxonomy" id="301"/>
    <lineage>
        <taxon>Bacteria</taxon>
        <taxon>Pseudomonadati</taxon>
        <taxon>Pseudomonadota</taxon>
        <taxon>Gammaproteobacteria</taxon>
        <taxon>Pseudomonadales</taxon>
        <taxon>Pseudomonadaceae</taxon>
        <taxon>Ectopseudomonas</taxon>
    </lineage>
</organism>
<evidence type="ECO:0000313" key="1">
    <source>
        <dbReference type="EMBL" id="VDN63507.1"/>
    </source>
</evidence>
<dbReference type="AlphaFoldDB" id="A0A653B4L8"/>
<dbReference type="InterPro" id="IPR012661">
    <property type="entry name" value="CHP02448"/>
</dbReference>
<proteinExistence type="predicted"/>
<gene>
    <name evidence="1" type="ORF">POT9AD_2532</name>
</gene>
<reference evidence="1" key="1">
    <citation type="submission" date="2018-11" db="EMBL/GenBank/DDBJ databases">
        <authorList>
            <consortium name="Genoscope - CEA"/>
            <person name="William W."/>
        </authorList>
    </citation>
    <scope>NUCLEOTIDE SEQUENCE [LARGE SCALE GENOMIC DNA]</scope>
    <source>
        <strain evidence="1">T9AD</strain>
    </source>
</reference>
<protein>
    <submittedName>
        <fullName evidence="1">Uncharacterized protein</fullName>
    </submittedName>
</protein>
<name>A0A653B4L8_ECTOL</name>
<sequence length="156" mass="16467">MVRPSNIVSNDLCSFLRPACGQMAGLRRPGATLLAALIGLCRFADAQAVGDVEFNDPLISSGLVLYSPILTTMATTAPFMWTSAAIEGRDEKVLMQARDDAALYVASGGREQGAYLTAALALLRERGATQGDQVLAEWILMVPALNPAPASTSSRP</sequence>
<accession>A0A653B4L8</accession>
<dbReference type="EMBL" id="LR130779">
    <property type="protein sequence ID" value="VDN63507.1"/>
    <property type="molecule type" value="Genomic_DNA"/>
</dbReference>
<dbReference type="Pfam" id="PF09498">
    <property type="entry name" value="DUF2388"/>
    <property type="match status" value="1"/>
</dbReference>